<dbReference type="PANTHER" id="PTHR47894:SF1">
    <property type="entry name" value="HTH-TYPE TRANSCRIPTIONAL REGULATOR VQSM"/>
    <property type="match status" value="1"/>
</dbReference>
<evidence type="ECO:0000259" key="4">
    <source>
        <dbReference type="PROSITE" id="PS01124"/>
    </source>
</evidence>
<reference evidence="5 6" key="1">
    <citation type="submission" date="2017-01" db="EMBL/GenBank/DDBJ databases">
        <title>Genome sequencing of Rhodoferax fermentans JCM 7819.</title>
        <authorList>
            <person name="Kim Y.J."/>
            <person name="Farh M.E.-A."/>
            <person name="Yang D.-C."/>
        </authorList>
    </citation>
    <scope>NUCLEOTIDE SEQUENCE [LARGE SCALE GENOMIC DNA]</scope>
    <source>
        <strain evidence="5 6">JCM 7819</strain>
    </source>
</reference>
<dbReference type="EMBL" id="MTJN01000002">
    <property type="protein sequence ID" value="OOV08391.1"/>
    <property type="molecule type" value="Genomic_DNA"/>
</dbReference>
<evidence type="ECO:0000256" key="2">
    <source>
        <dbReference type="ARBA" id="ARBA00023125"/>
    </source>
</evidence>
<evidence type="ECO:0000313" key="5">
    <source>
        <dbReference type="EMBL" id="OOV08391.1"/>
    </source>
</evidence>
<organism evidence="5 6">
    <name type="scientific">Rhodoferax fermentans</name>
    <dbReference type="NCBI Taxonomy" id="28066"/>
    <lineage>
        <taxon>Bacteria</taxon>
        <taxon>Pseudomonadati</taxon>
        <taxon>Pseudomonadota</taxon>
        <taxon>Betaproteobacteria</taxon>
        <taxon>Burkholderiales</taxon>
        <taxon>Comamonadaceae</taxon>
        <taxon>Rhodoferax</taxon>
    </lineage>
</organism>
<keyword evidence="2" id="KW-0238">DNA-binding</keyword>
<dbReference type="Pfam" id="PF12833">
    <property type="entry name" value="HTH_18"/>
    <property type="match status" value="1"/>
</dbReference>
<dbReference type="PROSITE" id="PS01124">
    <property type="entry name" value="HTH_ARAC_FAMILY_2"/>
    <property type="match status" value="1"/>
</dbReference>
<keyword evidence="3" id="KW-0804">Transcription</keyword>
<dbReference type="Proteomes" id="UP000190750">
    <property type="component" value="Unassembled WGS sequence"/>
</dbReference>
<keyword evidence="6" id="KW-1185">Reference proteome</keyword>
<dbReference type="GO" id="GO:0003700">
    <property type="term" value="F:DNA-binding transcription factor activity"/>
    <property type="evidence" value="ECO:0007669"/>
    <property type="project" value="InterPro"/>
</dbReference>
<feature type="domain" description="HTH araC/xylS-type" evidence="4">
    <location>
        <begin position="274"/>
        <end position="371"/>
    </location>
</feature>
<evidence type="ECO:0000256" key="3">
    <source>
        <dbReference type="ARBA" id="ARBA00023163"/>
    </source>
</evidence>
<comment type="caution">
    <text evidence="5">The sequence shown here is derived from an EMBL/GenBank/DDBJ whole genome shotgun (WGS) entry which is preliminary data.</text>
</comment>
<accession>A0A1T1AWD5</accession>
<name>A0A1T1AWD5_RHOFE</name>
<protein>
    <submittedName>
        <fullName evidence="5">AraC family transcriptional regulator</fullName>
    </submittedName>
</protein>
<dbReference type="SMART" id="SM00342">
    <property type="entry name" value="HTH_ARAC"/>
    <property type="match status" value="1"/>
</dbReference>
<dbReference type="Pfam" id="PF12625">
    <property type="entry name" value="Arabinose_bd"/>
    <property type="match status" value="1"/>
</dbReference>
<evidence type="ECO:0000313" key="6">
    <source>
        <dbReference type="Proteomes" id="UP000190750"/>
    </source>
</evidence>
<dbReference type="InterPro" id="IPR020449">
    <property type="entry name" value="Tscrpt_reg_AraC-type_HTH"/>
</dbReference>
<dbReference type="Gene3D" id="1.10.10.60">
    <property type="entry name" value="Homeodomain-like"/>
    <property type="match status" value="1"/>
</dbReference>
<evidence type="ECO:0000256" key="1">
    <source>
        <dbReference type="ARBA" id="ARBA00023015"/>
    </source>
</evidence>
<gene>
    <name evidence="5" type="ORF">RF819_18265</name>
</gene>
<dbReference type="STRING" id="28066.RF819_18265"/>
<dbReference type="PANTHER" id="PTHR47894">
    <property type="entry name" value="HTH-TYPE TRANSCRIPTIONAL REGULATOR GADX"/>
    <property type="match status" value="1"/>
</dbReference>
<sequence length="372" mass="42163">MAYLLHSGSIAARHLSSLASMKHLTERKRVAPPVVSLASLALANIVPFSARSLLGLVEDRGRSPERLCRGLGFTYKDLQNREMLLSHLQVRHLILRAQKLLDEPALGLASGARQTPVSWGLPGLAMLTCETFGEAISYGLSRQIEAGAMMRHIFESRANEMYLELVPRVFDLEIEPYLIEESFAAALTVSRYLVGSAFKPVRVELAFDGQKHKELYARFFRCPVRFNAGYNRMTMAPHWLGVRLPGYDRITCGLIREQLNSLLKQPLGRHDLVESLSNRIRFDIEDRPSQSDLSRQMNLSERTLRRRLDKQSVGFRNLRDAALFERARDLLQNSSSTITEVAQAVGYSDARAFRRAFKRWSGELPTAFRARC</sequence>
<dbReference type="AlphaFoldDB" id="A0A1T1AWD5"/>
<dbReference type="PRINTS" id="PR00032">
    <property type="entry name" value="HTHARAC"/>
</dbReference>
<dbReference type="GO" id="GO:0005829">
    <property type="term" value="C:cytosol"/>
    <property type="evidence" value="ECO:0007669"/>
    <property type="project" value="TreeGrafter"/>
</dbReference>
<dbReference type="SUPFAM" id="SSF46689">
    <property type="entry name" value="Homeodomain-like"/>
    <property type="match status" value="1"/>
</dbReference>
<dbReference type="GO" id="GO:0000976">
    <property type="term" value="F:transcription cis-regulatory region binding"/>
    <property type="evidence" value="ECO:0007669"/>
    <property type="project" value="TreeGrafter"/>
</dbReference>
<proteinExistence type="predicted"/>
<keyword evidence="1" id="KW-0805">Transcription regulation</keyword>
<dbReference type="InterPro" id="IPR009057">
    <property type="entry name" value="Homeodomain-like_sf"/>
</dbReference>
<dbReference type="InterPro" id="IPR018060">
    <property type="entry name" value="HTH_AraC"/>
</dbReference>
<dbReference type="InterPro" id="IPR032687">
    <property type="entry name" value="AraC-type_N"/>
</dbReference>